<keyword evidence="4" id="KW-0788">Thiol protease</keyword>
<evidence type="ECO:0000256" key="4">
    <source>
        <dbReference type="ARBA" id="ARBA00022807"/>
    </source>
</evidence>
<dbReference type="GO" id="GO:0005634">
    <property type="term" value="C:nucleus"/>
    <property type="evidence" value="ECO:0007669"/>
    <property type="project" value="TreeGrafter"/>
</dbReference>
<dbReference type="GO" id="GO:0006508">
    <property type="term" value="P:proteolysis"/>
    <property type="evidence" value="ECO:0007669"/>
    <property type="project" value="UniProtKB-KW"/>
</dbReference>
<dbReference type="Pfam" id="PF02902">
    <property type="entry name" value="Peptidase_C48"/>
    <property type="match status" value="1"/>
</dbReference>
<dbReference type="InterPro" id="IPR038765">
    <property type="entry name" value="Papain-like_cys_pep_sf"/>
</dbReference>
<evidence type="ECO:0000259" key="5">
    <source>
        <dbReference type="PROSITE" id="PS50600"/>
    </source>
</evidence>
<name>A0A1X6NP07_PORUM</name>
<evidence type="ECO:0000256" key="2">
    <source>
        <dbReference type="ARBA" id="ARBA00022670"/>
    </source>
</evidence>
<keyword evidence="2" id="KW-0645">Protease</keyword>
<dbReference type="PROSITE" id="PS50600">
    <property type="entry name" value="ULP_PROTEASE"/>
    <property type="match status" value="1"/>
</dbReference>
<comment type="similarity">
    <text evidence="1">Belongs to the peptidase C48 family.</text>
</comment>
<dbReference type="GO" id="GO:0016929">
    <property type="term" value="F:deSUMOylase activity"/>
    <property type="evidence" value="ECO:0007669"/>
    <property type="project" value="TreeGrafter"/>
</dbReference>
<gene>
    <name evidence="6" type="ORF">BU14_0792s0001</name>
</gene>
<dbReference type="InterPro" id="IPR003653">
    <property type="entry name" value="Peptidase_C48_C"/>
</dbReference>
<keyword evidence="3" id="KW-0378">Hydrolase</keyword>
<dbReference type="SUPFAM" id="SSF54001">
    <property type="entry name" value="Cysteine proteinases"/>
    <property type="match status" value="1"/>
</dbReference>
<proteinExistence type="inferred from homology"/>
<evidence type="ECO:0000313" key="6">
    <source>
        <dbReference type="EMBL" id="OSX70312.1"/>
    </source>
</evidence>
<dbReference type="EMBL" id="KV919276">
    <property type="protein sequence ID" value="OSX70312.1"/>
    <property type="molecule type" value="Genomic_DNA"/>
</dbReference>
<dbReference type="PANTHER" id="PTHR12606:SF1">
    <property type="entry name" value="UBIQUITIN-LIKE-SPECIFIC PROTEASE 1A"/>
    <property type="match status" value="1"/>
</dbReference>
<dbReference type="OrthoDB" id="1939479at2759"/>
<keyword evidence="7" id="KW-1185">Reference proteome</keyword>
<reference evidence="6 7" key="1">
    <citation type="submission" date="2017-03" db="EMBL/GenBank/DDBJ databases">
        <title>WGS assembly of Porphyra umbilicalis.</title>
        <authorList>
            <person name="Brawley S.H."/>
            <person name="Blouin N.A."/>
            <person name="Ficko-Blean E."/>
            <person name="Wheeler G.L."/>
            <person name="Lohr M."/>
            <person name="Goodson H.V."/>
            <person name="Jenkins J.W."/>
            <person name="Blaby-Haas C.E."/>
            <person name="Helliwell K.E."/>
            <person name="Chan C."/>
            <person name="Marriage T."/>
            <person name="Bhattacharya D."/>
            <person name="Klein A.S."/>
            <person name="Badis Y."/>
            <person name="Brodie J."/>
            <person name="Cao Y."/>
            <person name="Collen J."/>
            <person name="Dittami S.M."/>
            <person name="Gachon C.M."/>
            <person name="Green B.R."/>
            <person name="Karpowicz S."/>
            <person name="Kim J.W."/>
            <person name="Kudahl U."/>
            <person name="Lin S."/>
            <person name="Michel G."/>
            <person name="Mittag M."/>
            <person name="Olson B.J."/>
            <person name="Pangilinan J."/>
            <person name="Peng Y."/>
            <person name="Qiu H."/>
            <person name="Shu S."/>
            <person name="Singer J.T."/>
            <person name="Smith A.G."/>
            <person name="Sprecher B.N."/>
            <person name="Wagner V."/>
            <person name="Wang W."/>
            <person name="Wang Z.-Y."/>
            <person name="Yan J."/>
            <person name="Yarish C."/>
            <person name="Zoeuner-Riek S."/>
            <person name="Zhuang Y."/>
            <person name="Zou Y."/>
            <person name="Lindquist E.A."/>
            <person name="Grimwood J."/>
            <person name="Barry K."/>
            <person name="Rokhsar D.S."/>
            <person name="Schmutz J."/>
            <person name="Stiller J.W."/>
            <person name="Grossman A.R."/>
            <person name="Prochnik S.E."/>
        </authorList>
    </citation>
    <scope>NUCLEOTIDE SEQUENCE [LARGE SCALE GENOMIC DNA]</scope>
    <source>
        <strain evidence="6">4086291</strain>
    </source>
</reference>
<dbReference type="Proteomes" id="UP000218209">
    <property type="component" value="Unassembled WGS sequence"/>
</dbReference>
<dbReference type="AlphaFoldDB" id="A0A1X6NP07"/>
<evidence type="ECO:0000256" key="3">
    <source>
        <dbReference type="ARBA" id="ARBA00022801"/>
    </source>
</evidence>
<feature type="domain" description="Ubiquitin-like protease family profile" evidence="5">
    <location>
        <begin position="25"/>
        <end position="193"/>
    </location>
</feature>
<dbReference type="GO" id="GO:0016926">
    <property type="term" value="P:protein desumoylation"/>
    <property type="evidence" value="ECO:0007669"/>
    <property type="project" value="TreeGrafter"/>
</dbReference>
<evidence type="ECO:0000313" key="7">
    <source>
        <dbReference type="Proteomes" id="UP000218209"/>
    </source>
</evidence>
<accession>A0A1X6NP07</accession>
<dbReference type="Gene3D" id="3.40.395.10">
    <property type="entry name" value="Adenoviral Proteinase, Chain A"/>
    <property type="match status" value="1"/>
</dbReference>
<sequence length="226" mass="25959">MERVNSIFKKKRTGDLLPVIKLGAIPIYVSNLHNLSPGRWLDDECMNGYIWLLQARHRTALGVNPAAAKLYFFNTFFFKRLMFLDEYSYDVVRRWTKNVDIFAMDTIFIPINLRLHWFLVVVYVGTDDGTVSVYDSLGSPDGSIPTSIREWLIDEAKDKDKPQREWSIEYPKCRLQENSDDCGVLTLKNIDFIARGLDLKSMRRSTAYYRCRIAAELLAGCVGGVG</sequence>
<protein>
    <recommendedName>
        <fullName evidence="5">Ubiquitin-like protease family profile domain-containing protein</fullName>
    </recommendedName>
</protein>
<dbReference type="PANTHER" id="PTHR12606">
    <property type="entry name" value="SENTRIN/SUMO-SPECIFIC PROTEASE"/>
    <property type="match status" value="1"/>
</dbReference>
<organism evidence="6 7">
    <name type="scientific">Porphyra umbilicalis</name>
    <name type="common">Purple laver</name>
    <name type="synonym">Red alga</name>
    <dbReference type="NCBI Taxonomy" id="2786"/>
    <lineage>
        <taxon>Eukaryota</taxon>
        <taxon>Rhodophyta</taxon>
        <taxon>Bangiophyceae</taxon>
        <taxon>Bangiales</taxon>
        <taxon>Bangiaceae</taxon>
        <taxon>Porphyra</taxon>
    </lineage>
</organism>
<evidence type="ECO:0000256" key="1">
    <source>
        <dbReference type="ARBA" id="ARBA00005234"/>
    </source>
</evidence>